<comment type="caution">
    <text evidence="2">The sequence shown here is derived from an EMBL/GenBank/DDBJ whole genome shotgun (WGS) entry which is preliminary data.</text>
</comment>
<feature type="compositionally biased region" description="Basic and acidic residues" evidence="1">
    <location>
        <begin position="158"/>
        <end position="168"/>
    </location>
</feature>
<dbReference type="EMBL" id="BAAFJT010000002">
    <property type="protein sequence ID" value="GAB0182604.1"/>
    <property type="molecule type" value="Genomic_DNA"/>
</dbReference>
<sequence>MTKQAVPLQPMEDHFGAGRHALKEAAAHGKPSLGQAPDRSCGPYRGAHAGTVVLAVTAAHGGPTLEQSAPEGLYSLERIHTGTVLQELQAVGRTMSEQFMKDCILQEGPQAETGEEPEEEEVAGMKLYELTTAPIPHCPALLGEEEDVEESGVKFSLGRRESEGRRWF</sequence>
<evidence type="ECO:0000313" key="3">
    <source>
        <dbReference type="Proteomes" id="UP001623348"/>
    </source>
</evidence>
<evidence type="ECO:0000256" key="1">
    <source>
        <dbReference type="SAM" id="MobiDB-lite"/>
    </source>
</evidence>
<evidence type="ECO:0000313" key="2">
    <source>
        <dbReference type="EMBL" id="GAB0182604.1"/>
    </source>
</evidence>
<keyword evidence="3" id="KW-1185">Reference proteome</keyword>
<accession>A0ABC9WCS5</accession>
<proteinExistence type="predicted"/>
<protein>
    <submittedName>
        <fullName evidence="2">Zinc finger and BTB domain-containing protein 5</fullName>
    </submittedName>
</protein>
<gene>
    <name evidence="2" type="ORF">GRJ2_000725700</name>
</gene>
<organism evidence="2 3">
    <name type="scientific">Grus japonensis</name>
    <name type="common">Japanese crane</name>
    <name type="synonym">Red-crowned crane</name>
    <dbReference type="NCBI Taxonomy" id="30415"/>
    <lineage>
        <taxon>Eukaryota</taxon>
        <taxon>Metazoa</taxon>
        <taxon>Chordata</taxon>
        <taxon>Craniata</taxon>
        <taxon>Vertebrata</taxon>
        <taxon>Euteleostomi</taxon>
        <taxon>Archelosauria</taxon>
        <taxon>Archosauria</taxon>
        <taxon>Dinosauria</taxon>
        <taxon>Saurischia</taxon>
        <taxon>Theropoda</taxon>
        <taxon>Coelurosauria</taxon>
        <taxon>Aves</taxon>
        <taxon>Neognathae</taxon>
        <taxon>Neoaves</taxon>
        <taxon>Gruiformes</taxon>
        <taxon>Gruidae</taxon>
        <taxon>Grus</taxon>
    </lineage>
</organism>
<dbReference type="Proteomes" id="UP001623348">
    <property type="component" value="Unassembled WGS sequence"/>
</dbReference>
<dbReference type="AlphaFoldDB" id="A0ABC9WCS5"/>
<reference evidence="2 3" key="1">
    <citation type="submission" date="2024-06" db="EMBL/GenBank/DDBJ databases">
        <title>The draft genome of Grus japonensis, version 3.</title>
        <authorList>
            <person name="Nabeshima K."/>
            <person name="Suzuki S."/>
            <person name="Onuma M."/>
        </authorList>
    </citation>
    <scope>NUCLEOTIDE SEQUENCE [LARGE SCALE GENOMIC DNA]</scope>
    <source>
        <strain evidence="2 3">451A</strain>
    </source>
</reference>
<name>A0ABC9WCS5_GRUJA</name>
<feature type="region of interest" description="Disordered" evidence="1">
    <location>
        <begin position="139"/>
        <end position="168"/>
    </location>
</feature>